<gene>
    <name evidence="2" type="ORF">SEMRO_1122_G243480.1</name>
</gene>
<reference evidence="2" key="1">
    <citation type="submission" date="2020-06" db="EMBL/GenBank/DDBJ databases">
        <authorList>
            <consortium name="Plant Systems Biology data submission"/>
        </authorList>
    </citation>
    <scope>NUCLEOTIDE SEQUENCE</scope>
    <source>
        <strain evidence="2">D6</strain>
    </source>
</reference>
<dbReference type="Pfam" id="PF24758">
    <property type="entry name" value="LRR_At5g56370"/>
    <property type="match status" value="1"/>
</dbReference>
<evidence type="ECO:0000259" key="1">
    <source>
        <dbReference type="Pfam" id="PF24758"/>
    </source>
</evidence>
<dbReference type="SUPFAM" id="SSF52047">
    <property type="entry name" value="RNI-like"/>
    <property type="match status" value="1"/>
</dbReference>
<dbReference type="InterPro" id="IPR032675">
    <property type="entry name" value="LRR_dom_sf"/>
</dbReference>
<dbReference type="AlphaFoldDB" id="A0A9N8HRZ8"/>
<keyword evidence="3" id="KW-1185">Reference proteome</keyword>
<protein>
    <recommendedName>
        <fullName evidence="1">F-box/LRR-repeat protein 15/At3g58940/PEG3-like LRR domain-containing protein</fullName>
    </recommendedName>
</protein>
<dbReference type="OrthoDB" id="120976at2759"/>
<evidence type="ECO:0000313" key="3">
    <source>
        <dbReference type="Proteomes" id="UP001153069"/>
    </source>
</evidence>
<dbReference type="EMBL" id="CAICTM010001120">
    <property type="protein sequence ID" value="CAB9520633.1"/>
    <property type="molecule type" value="Genomic_DNA"/>
</dbReference>
<evidence type="ECO:0000313" key="2">
    <source>
        <dbReference type="EMBL" id="CAB9520633.1"/>
    </source>
</evidence>
<sequence length="484" mass="55658">MLIQESDWGSSLHLDISRGPRKVLDYLQEIDRDETYHLVHLYRNFPSPLRGFTSDTLMLQVFESVAALPNASNLKISYASATFPIHLLMQVLAGTPNQVETLDLLSVKFSYRDAMAVTKMMQQQQQQQQQDSSTMSSSNINLLSLKTISLENCKAESTTGIKKKKGEPLDLFLASLASMKSLESLKLHLIEKEFLHNDLPPFPWLQKLHLERLHVSEPSLNHILRCSPQLEELSLQSLVDPPQNAVLLSLARALSFPTEEHNNHNSSCRLRILKLRFIFHNLHHLDEQAHNAFWEMLQHNHTLQEIHLTMNWRMDPYDSIIGIPIAAALRHHTLQRLYLHTRIDDNPQARDNLKKSLILMAHALRDNETLRQFDFCLAGGLRGYDQDQVYNLLRGPFQNTDILEEQYSLERLGLWYRAIGYLELTDKMNFFLKLNQAGRGRLLLGNPTRRDWVDAVVANHSDVSVVFFLLSHNPLLSETMLLGL</sequence>
<dbReference type="InterPro" id="IPR055411">
    <property type="entry name" value="LRR_FXL15/At3g58940/PEG3-like"/>
</dbReference>
<feature type="domain" description="F-box/LRR-repeat protein 15/At3g58940/PEG3-like LRR" evidence="1">
    <location>
        <begin position="172"/>
        <end position="240"/>
    </location>
</feature>
<dbReference type="Proteomes" id="UP001153069">
    <property type="component" value="Unassembled WGS sequence"/>
</dbReference>
<name>A0A9N8HRZ8_9STRA</name>
<organism evidence="2 3">
    <name type="scientific">Seminavis robusta</name>
    <dbReference type="NCBI Taxonomy" id="568900"/>
    <lineage>
        <taxon>Eukaryota</taxon>
        <taxon>Sar</taxon>
        <taxon>Stramenopiles</taxon>
        <taxon>Ochrophyta</taxon>
        <taxon>Bacillariophyta</taxon>
        <taxon>Bacillariophyceae</taxon>
        <taxon>Bacillariophycidae</taxon>
        <taxon>Naviculales</taxon>
        <taxon>Naviculaceae</taxon>
        <taxon>Seminavis</taxon>
    </lineage>
</organism>
<dbReference type="Gene3D" id="3.80.10.10">
    <property type="entry name" value="Ribonuclease Inhibitor"/>
    <property type="match status" value="1"/>
</dbReference>
<comment type="caution">
    <text evidence="2">The sequence shown here is derived from an EMBL/GenBank/DDBJ whole genome shotgun (WGS) entry which is preliminary data.</text>
</comment>
<accession>A0A9N8HRZ8</accession>
<proteinExistence type="predicted"/>